<gene>
    <name evidence="1" type="primary">RvY_01711-1</name>
    <name evidence="1" type="synonym">RvY_01711.1</name>
    <name evidence="1" type="ORF">RvY_01711</name>
</gene>
<protein>
    <submittedName>
        <fullName evidence="1">Uncharacterized protein</fullName>
    </submittedName>
</protein>
<organism evidence="1 2">
    <name type="scientific">Ramazzottius varieornatus</name>
    <name type="common">Water bear</name>
    <name type="synonym">Tardigrade</name>
    <dbReference type="NCBI Taxonomy" id="947166"/>
    <lineage>
        <taxon>Eukaryota</taxon>
        <taxon>Metazoa</taxon>
        <taxon>Ecdysozoa</taxon>
        <taxon>Tardigrada</taxon>
        <taxon>Eutardigrada</taxon>
        <taxon>Parachela</taxon>
        <taxon>Hypsibioidea</taxon>
        <taxon>Ramazzottiidae</taxon>
        <taxon>Ramazzottius</taxon>
    </lineage>
</organism>
<evidence type="ECO:0000313" key="1">
    <source>
        <dbReference type="EMBL" id="GAU89123.1"/>
    </source>
</evidence>
<comment type="caution">
    <text evidence="1">The sequence shown here is derived from an EMBL/GenBank/DDBJ whole genome shotgun (WGS) entry which is preliminary data.</text>
</comment>
<accession>A0A1D1URZ0</accession>
<dbReference type="AlphaFoldDB" id="A0A1D1URZ0"/>
<keyword evidence="2" id="KW-1185">Reference proteome</keyword>
<dbReference type="EMBL" id="BDGG01000001">
    <property type="protein sequence ID" value="GAU89123.1"/>
    <property type="molecule type" value="Genomic_DNA"/>
</dbReference>
<dbReference type="Proteomes" id="UP000186922">
    <property type="component" value="Unassembled WGS sequence"/>
</dbReference>
<evidence type="ECO:0000313" key="2">
    <source>
        <dbReference type="Proteomes" id="UP000186922"/>
    </source>
</evidence>
<name>A0A1D1URZ0_RAMVA</name>
<reference evidence="1 2" key="1">
    <citation type="journal article" date="2016" name="Nat. Commun.">
        <title>Extremotolerant tardigrade genome and improved radiotolerance of human cultured cells by tardigrade-unique protein.</title>
        <authorList>
            <person name="Hashimoto T."/>
            <person name="Horikawa D.D."/>
            <person name="Saito Y."/>
            <person name="Kuwahara H."/>
            <person name="Kozuka-Hata H."/>
            <person name="Shin-I T."/>
            <person name="Minakuchi Y."/>
            <person name="Ohishi K."/>
            <person name="Motoyama A."/>
            <person name="Aizu T."/>
            <person name="Enomoto A."/>
            <person name="Kondo K."/>
            <person name="Tanaka S."/>
            <person name="Hara Y."/>
            <person name="Koshikawa S."/>
            <person name="Sagara H."/>
            <person name="Miura T."/>
            <person name="Yokobori S."/>
            <person name="Miyagawa K."/>
            <person name="Suzuki Y."/>
            <person name="Kubo T."/>
            <person name="Oyama M."/>
            <person name="Kohara Y."/>
            <person name="Fujiyama A."/>
            <person name="Arakawa K."/>
            <person name="Katayama T."/>
            <person name="Toyoda A."/>
            <person name="Kunieda T."/>
        </authorList>
    </citation>
    <scope>NUCLEOTIDE SEQUENCE [LARGE SCALE GENOMIC DNA]</scope>
    <source>
        <strain evidence="1 2">YOKOZUNA-1</strain>
    </source>
</reference>
<sequence length="191" mass="19566">MSGAYAPYQMPGLTTGFPMGFPLGSPFGLSLSHSMGMPLLGTLAQPRLTADEWLILQGMTASQLVTAATQPAVPSISPGAPAIQPSNHRVPQASCYHASAATSSPVTHRASPSITVASAVNRLTNITQTETEVETTVGVAMLVAALTNAMVVVEAVMALDGAVNVAVVDNEEIALEAVGTREVDVIVADKG</sequence>
<proteinExistence type="predicted"/>